<sequence>LPHLTPTGSAHMVSISTKHPTLRTAIATGHILFSNPTPLQLIKSNSLKKGDVLSVARIAGIMAAKRCPEIIPLCHPILLSHVGVELSLLPPSNLKPESEVEDKAEGEVKGASFGQGFGGVEVVAKVQCTGATGVEMEALTAVMGASLTVVDMCKAVDKGMRVEGVRVVLKEGGRSGSWRE</sequence>
<evidence type="ECO:0000256" key="1">
    <source>
        <dbReference type="ARBA" id="ARBA00001637"/>
    </source>
</evidence>
<keyword evidence="4" id="KW-0501">Molybdenum cofactor biosynthesis</keyword>
<dbReference type="InterPro" id="IPR050105">
    <property type="entry name" value="MoCo_biosynth_MoaA/MoaC"/>
</dbReference>
<feature type="non-terminal residue" evidence="7">
    <location>
        <position position="180"/>
    </location>
</feature>
<name>A0A1Y1ZHT4_9PLEO</name>
<dbReference type="AlphaFoldDB" id="A0A1Y1ZHT4"/>
<comment type="caution">
    <text evidence="7">The sequence shown here is derived from an EMBL/GenBank/DDBJ whole genome shotgun (WGS) entry which is preliminary data.</text>
</comment>
<dbReference type="GO" id="GO:0006777">
    <property type="term" value="P:Mo-molybdopterin cofactor biosynthetic process"/>
    <property type="evidence" value="ECO:0007669"/>
    <property type="project" value="UniProtKB-KW"/>
</dbReference>
<evidence type="ECO:0000313" key="7">
    <source>
        <dbReference type="EMBL" id="ORY09820.1"/>
    </source>
</evidence>
<dbReference type="PANTHER" id="PTHR22960">
    <property type="entry name" value="MOLYBDOPTERIN COFACTOR SYNTHESIS PROTEIN A"/>
    <property type="match status" value="1"/>
</dbReference>
<comment type="pathway">
    <text evidence="2">Cofactor biosynthesis; molybdopterin biosynthesis.</text>
</comment>
<dbReference type="Gene3D" id="3.30.70.640">
    <property type="entry name" value="Molybdopterin cofactor biosynthesis C (MoaC) domain"/>
    <property type="match status" value="1"/>
</dbReference>
<keyword evidence="5" id="KW-0456">Lyase</keyword>
<proteinExistence type="predicted"/>
<reference evidence="7 8" key="1">
    <citation type="submission" date="2016-07" db="EMBL/GenBank/DDBJ databases">
        <title>Pervasive Adenine N6-methylation of Active Genes in Fungi.</title>
        <authorList>
            <consortium name="DOE Joint Genome Institute"/>
            <person name="Mondo S.J."/>
            <person name="Dannebaum R.O."/>
            <person name="Kuo R.C."/>
            <person name="Labutti K."/>
            <person name="Haridas S."/>
            <person name="Kuo A."/>
            <person name="Salamov A."/>
            <person name="Ahrendt S.R."/>
            <person name="Lipzen A."/>
            <person name="Sullivan W."/>
            <person name="Andreopoulos W.B."/>
            <person name="Clum A."/>
            <person name="Lindquist E."/>
            <person name="Daum C."/>
            <person name="Ramamoorthy G.K."/>
            <person name="Gryganskyi A."/>
            <person name="Culley D."/>
            <person name="Magnuson J.K."/>
            <person name="James T.Y."/>
            <person name="O'Malley M.A."/>
            <person name="Stajich J.E."/>
            <person name="Spatafora J.W."/>
            <person name="Visel A."/>
            <person name="Grigoriev I.V."/>
        </authorList>
    </citation>
    <scope>NUCLEOTIDE SEQUENCE [LARGE SCALE GENOMIC DNA]</scope>
    <source>
        <strain evidence="7 8">CBS 115471</strain>
    </source>
</reference>
<dbReference type="PANTHER" id="PTHR22960:SF0">
    <property type="entry name" value="MOLYBDENUM COFACTOR BIOSYNTHESIS PROTEIN 1"/>
    <property type="match status" value="1"/>
</dbReference>
<comment type="catalytic activity">
    <reaction evidence="1">
        <text>(8S)-3',8-cyclo-7,8-dihydroguanosine 5'-triphosphate = cyclic pyranopterin phosphate + diphosphate</text>
        <dbReference type="Rhea" id="RHEA:49580"/>
        <dbReference type="ChEBI" id="CHEBI:33019"/>
        <dbReference type="ChEBI" id="CHEBI:59648"/>
        <dbReference type="ChEBI" id="CHEBI:131766"/>
        <dbReference type="EC" id="4.6.1.17"/>
    </reaction>
</comment>
<dbReference type="CDD" id="cd01420">
    <property type="entry name" value="MoaC_PE"/>
    <property type="match status" value="1"/>
</dbReference>
<accession>A0A1Y1ZHT4</accession>
<gene>
    <name evidence="7" type="ORF">BCR34DRAFT_440153</name>
</gene>
<protein>
    <recommendedName>
        <fullName evidence="3">cyclic pyranopterin monophosphate synthase</fullName>
        <ecNumber evidence="3">4.6.1.17</ecNumber>
    </recommendedName>
</protein>
<dbReference type="InterPro" id="IPR002820">
    <property type="entry name" value="Mopterin_CF_biosynth-C_dom"/>
</dbReference>
<evidence type="ECO:0000259" key="6">
    <source>
        <dbReference type="Pfam" id="PF01967"/>
    </source>
</evidence>
<feature type="non-terminal residue" evidence="7">
    <location>
        <position position="1"/>
    </location>
</feature>
<evidence type="ECO:0000313" key="8">
    <source>
        <dbReference type="Proteomes" id="UP000193144"/>
    </source>
</evidence>
<dbReference type="GO" id="GO:0061799">
    <property type="term" value="F:cyclic pyranopterin monophosphate synthase activity"/>
    <property type="evidence" value="ECO:0007669"/>
    <property type="project" value="UniProtKB-EC"/>
</dbReference>
<dbReference type="SUPFAM" id="SSF55040">
    <property type="entry name" value="Molybdenum cofactor biosynthesis protein C, MoaC"/>
    <property type="match status" value="1"/>
</dbReference>
<dbReference type="Proteomes" id="UP000193144">
    <property type="component" value="Unassembled WGS sequence"/>
</dbReference>
<evidence type="ECO:0000256" key="2">
    <source>
        <dbReference type="ARBA" id="ARBA00005046"/>
    </source>
</evidence>
<organism evidence="7 8">
    <name type="scientific">Clohesyomyces aquaticus</name>
    <dbReference type="NCBI Taxonomy" id="1231657"/>
    <lineage>
        <taxon>Eukaryota</taxon>
        <taxon>Fungi</taxon>
        <taxon>Dikarya</taxon>
        <taxon>Ascomycota</taxon>
        <taxon>Pezizomycotina</taxon>
        <taxon>Dothideomycetes</taxon>
        <taxon>Pleosporomycetidae</taxon>
        <taxon>Pleosporales</taxon>
        <taxon>Lindgomycetaceae</taxon>
        <taxon>Clohesyomyces</taxon>
    </lineage>
</organism>
<dbReference type="EMBL" id="MCFA01000081">
    <property type="protein sequence ID" value="ORY09820.1"/>
    <property type="molecule type" value="Genomic_DNA"/>
</dbReference>
<dbReference type="Pfam" id="PF01967">
    <property type="entry name" value="MoaC"/>
    <property type="match status" value="1"/>
</dbReference>
<dbReference type="OrthoDB" id="429626at2759"/>
<dbReference type="EC" id="4.6.1.17" evidence="3"/>
<evidence type="ECO:0000256" key="5">
    <source>
        <dbReference type="ARBA" id="ARBA00023239"/>
    </source>
</evidence>
<dbReference type="InterPro" id="IPR036522">
    <property type="entry name" value="MoaC_sf"/>
</dbReference>
<feature type="domain" description="Molybdopterin cofactor biosynthesis C (MoaC)" evidence="6">
    <location>
        <begin position="12"/>
        <end position="173"/>
    </location>
</feature>
<dbReference type="GO" id="GO:0061798">
    <property type="term" value="F:GTP 3',8'-cyclase activity"/>
    <property type="evidence" value="ECO:0007669"/>
    <property type="project" value="TreeGrafter"/>
</dbReference>
<keyword evidence="8" id="KW-1185">Reference proteome</keyword>
<evidence type="ECO:0000256" key="3">
    <source>
        <dbReference type="ARBA" id="ARBA00012575"/>
    </source>
</evidence>
<evidence type="ECO:0000256" key="4">
    <source>
        <dbReference type="ARBA" id="ARBA00023150"/>
    </source>
</evidence>
<dbReference type="InterPro" id="IPR047594">
    <property type="entry name" value="MoaC_bact/euk"/>
</dbReference>
<dbReference type="STRING" id="1231657.A0A1Y1ZHT4"/>
<dbReference type="UniPathway" id="UPA00344"/>